<keyword evidence="3" id="KW-0472">Membrane</keyword>
<evidence type="ECO:0000256" key="2">
    <source>
        <dbReference type="ARBA" id="ARBA00022519"/>
    </source>
</evidence>
<proteinExistence type="predicted"/>
<name>A0A1M5GWV1_9ALTE</name>
<dbReference type="OrthoDB" id="5599437at2"/>
<protein>
    <submittedName>
        <fullName evidence="4">SecY interacting protein Syd</fullName>
    </submittedName>
</protein>
<dbReference type="GO" id="GO:0009898">
    <property type="term" value="C:cytoplasmic side of plasma membrane"/>
    <property type="evidence" value="ECO:0007669"/>
    <property type="project" value="InterPro"/>
</dbReference>
<keyword evidence="5" id="KW-1185">Reference proteome</keyword>
<dbReference type="Gene3D" id="3.40.1580.20">
    <property type="entry name" value="Syd protein"/>
    <property type="match status" value="1"/>
</dbReference>
<dbReference type="Proteomes" id="UP000184520">
    <property type="component" value="Unassembled WGS sequence"/>
</dbReference>
<sequence>MEQIVQQSLHNLVQRLRAEQHNSEDRFTVEYDSDWPSVCYLSEAATGDQVKWQPVAMDTPLSFANIENALHITLNEQYCHFFTTNWSFNLLTQASEGPCELLQVCNQEDFERLQQNLIGHLMMKQRLKQPPTLFFGLTDEEDFILSVDNASGEVVLEQVGKHPVRCLAPDLATFLDGLR</sequence>
<dbReference type="CDD" id="cd16323">
    <property type="entry name" value="Syd"/>
    <property type="match status" value="1"/>
</dbReference>
<accession>A0A1M5GWV1</accession>
<dbReference type="InterPro" id="IPR009948">
    <property type="entry name" value="Syd"/>
</dbReference>
<evidence type="ECO:0000313" key="5">
    <source>
        <dbReference type="Proteomes" id="UP000184520"/>
    </source>
</evidence>
<dbReference type="STRING" id="634436.SAMN05216361_1199"/>
<gene>
    <name evidence="4" type="ORF">SAMN05216361_1199</name>
</gene>
<dbReference type="AlphaFoldDB" id="A0A1M5GWV1"/>
<keyword evidence="2" id="KW-0997">Cell inner membrane</keyword>
<evidence type="ECO:0000313" key="4">
    <source>
        <dbReference type="EMBL" id="SHG07912.1"/>
    </source>
</evidence>
<keyword evidence="1" id="KW-1003">Cell membrane</keyword>
<evidence type="ECO:0000256" key="3">
    <source>
        <dbReference type="ARBA" id="ARBA00023136"/>
    </source>
</evidence>
<organism evidence="4 5">
    <name type="scientific">Marisediminitalea aggregata</name>
    <dbReference type="NCBI Taxonomy" id="634436"/>
    <lineage>
        <taxon>Bacteria</taxon>
        <taxon>Pseudomonadati</taxon>
        <taxon>Pseudomonadota</taxon>
        <taxon>Gammaproteobacteria</taxon>
        <taxon>Alteromonadales</taxon>
        <taxon>Alteromonadaceae</taxon>
        <taxon>Marisediminitalea</taxon>
    </lineage>
</organism>
<evidence type="ECO:0000256" key="1">
    <source>
        <dbReference type="ARBA" id="ARBA00022475"/>
    </source>
</evidence>
<dbReference type="InterPro" id="IPR038228">
    <property type="entry name" value="Syd_sf"/>
</dbReference>
<dbReference type="Pfam" id="PF07348">
    <property type="entry name" value="Syd"/>
    <property type="match status" value="1"/>
</dbReference>
<reference evidence="5" key="1">
    <citation type="submission" date="2016-11" db="EMBL/GenBank/DDBJ databases">
        <authorList>
            <person name="Varghese N."/>
            <person name="Submissions S."/>
        </authorList>
    </citation>
    <scope>NUCLEOTIDE SEQUENCE [LARGE SCALE GENOMIC DNA]</scope>
    <source>
        <strain evidence="5">CGMCC 1.8995</strain>
    </source>
</reference>
<dbReference type="RefSeq" id="WP_073319360.1">
    <property type="nucleotide sequence ID" value="NZ_FQWD01000002.1"/>
</dbReference>
<dbReference type="NCBIfam" id="NF003439">
    <property type="entry name" value="PRK04968.1"/>
    <property type="match status" value="1"/>
</dbReference>
<dbReference type="EMBL" id="FQWD01000002">
    <property type="protein sequence ID" value="SHG07912.1"/>
    <property type="molecule type" value="Genomic_DNA"/>
</dbReference>